<accession>A0ABR0DKD0</accession>
<comment type="caution">
    <text evidence="2">The sequence shown here is derived from an EMBL/GenBank/DDBJ whole genome shotgun (WGS) entry which is preliminary data.</text>
</comment>
<dbReference type="EMBL" id="JAYDYQ010001087">
    <property type="protein sequence ID" value="KAK4489699.1"/>
    <property type="molecule type" value="Genomic_DNA"/>
</dbReference>
<feature type="region of interest" description="Disordered" evidence="1">
    <location>
        <begin position="78"/>
        <end position="125"/>
    </location>
</feature>
<evidence type="ECO:0000313" key="2">
    <source>
        <dbReference type="EMBL" id="KAK4489699.1"/>
    </source>
</evidence>
<sequence>MGDGVLDSGNAIANMEHESRLPATNTPYGNTHPVARSPVLDRSFFASRGIRIPSYTVSLSVQMSWFKKYLNIICSTPTEYKNSSGTSSSDREESVLNANSHEHGGDTDIEEGSNNSDPTDHITNIDRVRSLTFKTVKEAK</sequence>
<feature type="compositionally biased region" description="Basic and acidic residues" evidence="1">
    <location>
        <begin position="89"/>
        <end position="106"/>
    </location>
</feature>
<gene>
    <name evidence="2" type="ORF">RD792_000333</name>
</gene>
<proteinExistence type="predicted"/>
<reference evidence="2 3" key="1">
    <citation type="journal article" date="2023" name="bioRxiv">
        <title>Genome report: Whole genome sequence and annotation of Penstemon davidsonii.</title>
        <authorList>
            <person name="Ostevik K.L."/>
            <person name="Alabady M."/>
            <person name="Zhang M."/>
            <person name="Rausher M.D."/>
        </authorList>
    </citation>
    <scope>NUCLEOTIDE SEQUENCE [LARGE SCALE GENOMIC DNA]</scope>
    <source>
        <strain evidence="2">DNT005</strain>
        <tissue evidence="2">Whole leaf</tissue>
    </source>
</reference>
<name>A0ABR0DKD0_9LAMI</name>
<evidence type="ECO:0000313" key="3">
    <source>
        <dbReference type="Proteomes" id="UP001291926"/>
    </source>
</evidence>
<evidence type="ECO:0000256" key="1">
    <source>
        <dbReference type="SAM" id="MobiDB-lite"/>
    </source>
</evidence>
<keyword evidence="3" id="KW-1185">Reference proteome</keyword>
<dbReference type="Proteomes" id="UP001291926">
    <property type="component" value="Unassembled WGS sequence"/>
</dbReference>
<protein>
    <submittedName>
        <fullName evidence="2">Uncharacterized protein</fullName>
    </submittedName>
</protein>
<organism evidence="2 3">
    <name type="scientific">Penstemon davidsonii</name>
    <dbReference type="NCBI Taxonomy" id="160366"/>
    <lineage>
        <taxon>Eukaryota</taxon>
        <taxon>Viridiplantae</taxon>
        <taxon>Streptophyta</taxon>
        <taxon>Embryophyta</taxon>
        <taxon>Tracheophyta</taxon>
        <taxon>Spermatophyta</taxon>
        <taxon>Magnoliopsida</taxon>
        <taxon>eudicotyledons</taxon>
        <taxon>Gunneridae</taxon>
        <taxon>Pentapetalae</taxon>
        <taxon>asterids</taxon>
        <taxon>lamiids</taxon>
        <taxon>Lamiales</taxon>
        <taxon>Plantaginaceae</taxon>
        <taxon>Cheloneae</taxon>
        <taxon>Penstemon</taxon>
    </lineage>
</organism>